<protein>
    <submittedName>
        <fullName evidence="2">NAD-dependent epimerase/dehydratase</fullName>
        <ecNumber evidence="2">1.1.1.219</ecNumber>
    </submittedName>
</protein>
<accession>U5QEK5</accession>
<sequence>MATLITGASGFLGKQLALRLLKEGRAVTYLGRRAVGELDQWGATYISGDITDAGAVERAMAGVKRVFHLAAWFDLGIREPEKMERINVGGTRNVLGAALAHKVERVVYSSTVGIFHPTSGIATEKTPVSEKHLSHYTRTKAQAHAVALELFAQGCPVVIALPGYVYGPASDGLFGRLVRQFLAGELPAVVGAEQRSSYVHVDDVVEGLLLVEAKGVPGQSYILAGEAMNLREWFKLAAEVSAKAAPALELPLWALYPVAFFSDWFSSIGGPNSVITREALDYLQGDLVASAARAERELQWHSRPLVPAMAETIRWYQEHPGS</sequence>
<name>U5QEK5_GLOK1</name>
<keyword evidence="2" id="KW-0560">Oxidoreductase</keyword>
<dbReference type="InterPro" id="IPR001509">
    <property type="entry name" value="Epimerase_deHydtase"/>
</dbReference>
<dbReference type="OrthoDB" id="9807212at2"/>
<evidence type="ECO:0000313" key="2">
    <source>
        <dbReference type="EMBL" id="AGY57377.1"/>
    </source>
</evidence>
<proteinExistence type="predicted"/>
<dbReference type="Gene3D" id="3.40.50.720">
    <property type="entry name" value="NAD(P)-binding Rossmann-like Domain"/>
    <property type="match status" value="1"/>
</dbReference>
<dbReference type="PANTHER" id="PTHR48079">
    <property type="entry name" value="PROTEIN YEEZ"/>
    <property type="match status" value="1"/>
</dbReference>
<dbReference type="KEGG" id="glj:GKIL_1131"/>
<feature type="domain" description="NAD-dependent epimerase/dehydratase" evidence="1">
    <location>
        <begin position="4"/>
        <end position="222"/>
    </location>
</feature>
<evidence type="ECO:0000313" key="3">
    <source>
        <dbReference type="Proteomes" id="UP000017396"/>
    </source>
</evidence>
<dbReference type="InterPro" id="IPR051783">
    <property type="entry name" value="NAD(P)-dependent_oxidoreduct"/>
</dbReference>
<dbReference type="SUPFAM" id="SSF51735">
    <property type="entry name" value="NAD(P)-binding Rossmann-fold domains"/>
    <property type="match status" value="1"/>
</dbReference>
<organism evidence="2 3">
    <name type="scientific">Gloeobacter kilaueensis (strain ATCC BAA-2537 / CCAP 1431/1 / ULC 316 / JS1)</name>
    <dbReference type="NCBI Taxonomy" id="1183438"/>
    <lineage>
        <taxon>Bacteria</taxon>
        <taxon>Bacillati</taxon>
        <taxon>Cyanobacteriota</taxon>
        <taxon>Cyanophyceae</taxon>
        <taxon>Gloeobacterales</taxon>
        <taxon>Gloeobacteraceae</taxon>
        <taxon>Gloeobacter</taxon>
    </lineage>
</organism>
<reference evidence="2 3" key="1">
    <citation type="journal article" date="2013" name="PLoS ONE">
        <title>Cultivation and Complete Genome Sequencing of Gloeobacter kilaueensis sp. nov., from a Lava Cave in Kilauea Caldera, Hawai'i.</title>
        <authorList>
            <person name="Saw J.H."/>
            <person name="Schatz M."/>
            <person name="Brown M.V."/>
            <person name="Kunkel D.D."/>
            <person name="Foster J.S."/>
            <person name="Shick H."/>
            <person name="Christensen S."/>
            <person name="Hou S."/>
            <person name="Wan X."/>
            <person name="Donachie S.P."/>
        </authorList>
    </citation>
    <scope>NUCLEOTIDE SEQUENCE [LARGE SCALE GENOMIC DNA]</scope>
    <source>
        <strain evidence="3">JS</strain>
    </source>
</reference>
<dbReference type="InterPro" id="IPR036291">
    <property type="entry name" value="NAD(P)-bd_dom_sf"/>
</dbReference>
<dbReference type="HOGENOM" id="CLU_007383_6_0_3"/>
<dbReference type="GO" id="GO:0004029">
    <property type="term" value="F:aldehyde dehydrogenase (NAD+) activity"/>
    <property type="evidence" value="ECO:0007669"/>
    <property type="project" value="TreeGrafter"/>
</dbReference>
<dbReference type="PANTHER" id="PTHR48079:SF6">
    <property type="entry name" value="NAD(P)-BINDING DOMAIN-CONTAINING PROTEIN-RELATED"/>
    <property type="match status" value="1"/>
</dbReference>
<dbReference type="GO" id="GO:0005737">
    <property type="term" value="C:cytoplasm"/>
    <property type="evidence" value="ECO:0007669"/>
    <property type="project" value="TreeGrafter"/>
</dbReference>
<dbReference type="AlphaFoldDB" id="U5QEK5"/>
<dbReference type="Proteomes" id="UP000017396">
    <property type="component" value="Chromosome"/>
</dbReference>
<dbReference type="eggNOG" id="COG0451">
    <property type="taxonomic scope" value="Bacteria"/>
</dbReference>
<evidence type="ECO:0000259" key="1">
    <source>
        <dbReference type="Pfam" id="PF01370"/>
    </source>
</evidence>
<dbReference type="RefSeq" id="WP_023172448.1">
    <property type="nucleotide sequence ID" value="NC_022600.1"/>
</dbReference>
<dbReference type="EC" id="1.1.1.219" evidence="2"/>
<dbReference type="Pfam" id="PF01370">
    <property type="entry name" value="Epimerase"/>
    <property type="match status" value="1"/>
</dbReference>
<keyword evidence="3" id="KW-1185">Reference proteome</keyword>
<gene>
    <name evidence="2" type="ORF">GKIL_1131</name>
</gene>
<dbReference type="STRING" id="1183438.GKIL_1131"/>
<dbReference type="GO" id="GO:0045552">
    <property type="term" value="F:dihydroflavanol 4-reductase activity"/>
    <property type="evidence" value="ECO:0007669"/>
    <property type="project" value="UniProtKB-EC"/>
</dbReference>
<dbReference type="EMBL" id="CP003587">
    <property type="protein sequence ID" value="AGY57377.1"/>
    <property type="molecule type" value="Genomic_DNA"/>
</dbReference>